<dbReference type="AlphaFoldDB" id="A0A167NXQ0"/>
<feature type="region of interest" description="Disordered" evidence="1">
    <location>
        <begin position="372"/>
        <end position="402"/>
    </location>
</feature>
<evidence type="ECO:0000313" key="3">
    <source>
        <dbReference type="Proteomes" id="UP000076738"/>
    </source>
</evidence>
<gene>
    <name evidence="2" type="ORF">CALVIDRAFT_535771</name>
</gene>
<dbReference type="EMBL" id="KV417277">
    <property type="protein sequence ID" value="KZO98197.1"/>
    <property type="molecule type" value="Genomic_DNA"/>
</dbReference>
<evidence type="ECO:0000256" key="1">
    <source>
        <dbReference type="SAM" id="MobiDB-lite"/>
    </source>
</evidence>
<proteinExistence type="predicted"/>
<evidence type="ECO:0000313" key="2">
    <source>
        <dbReference type="EMBL" id="KZO98197.1"/>
    </source>
</evidence>
<organism evidence="2 3">
    <name type="scientific">Calocera viscosa (strain TUFC12733)</name>
    <dbReference type="NCBI Taxonomy" id="1330018"/>
    <lineage>
        <taxon>Eukaryota</taxon>
        <taxon>Fungi</taxon>
        <taxon>Dikarya</taxon>
        <taxon>Basidiomycota</taxon>
        <taxon>Agaricomycotina</taxon>
        <taxon>Dacrymycetes</taxon>
        <taxon>Dacrymycetales</taxon>
        <taxon>Dacrymycetaceae</taxon>
        <taxon>Calocera</taxon>
    </lineage>
</organism>
<feature type="compositionally biased region" description="Basic residues" evidence="1">
    <location>
        <begin position="330"/>
        <end position="342"/>
    </location>
</feature>
<protein>
    <submittedName>
        <fullName evidence="2">Uncharacterized protein</fullName>
    </submittedName>
</protein>
<feature type="region of interest" description="Disordered" evidence="1">
    <location>
        <begin position="315"/>
        <end position="342"/>
    </location>
</feature>
<accession>A0A167NXQ0</accession>
<dbReference type="STRING" id="1330018.A0A167NXQ0"/>
<feature type="region of interest" description="Disordered" evidence="1">
    <location>
        <begin position="99"/>
        <end position="156"/>
    </location>
</feature>
<dbReference type="OrthoDB" id="3358418at2759"/>
<sequence>MSLTNWNPSSSNISPGEAGSSSLHDNSANASLVAPEAQFLADLLRSIQSNRDAQEAERNRRTEWEATVEARYKARIAEMDIRFTSMQQQIDALSKAISGKDASSVGPSAVSTTSGPPAPASSSLTPTRPSVPASSATAPRPHQPLLSTPINRPPLFSLTSAPASMLGKRTRDRGVAPDAIILSSMNRSTTAGLTEYQIEEWRKLNGKRKKDSRPTTIQTATRVHLLRVMGLHSDKELPASHVEEEPFVPGTPVRWVWDKTPKQSAHNGRMKELFISDLQTCRIIYPLVPGEDFTHAVIDRAFDQAFVTLRQKARAQAGLAPETEEQRLERKSKRARRANRKKIKLAHRVAARALVPALKDKAFDGALELGMMSSESSESEAEGVEDGENEDDDATPQKAFRIRGLPWRSQRLKSLYAALDMADEQELKNKPKRGTGRKERRAGPDKEGDDALPPKGLSGWMLSKRLRNAEHVTLEDCDASMVDWSKVPELGDESDIEDNEE</sequence>
<feature type="compositionally biased region" description="Basic residues" evidence="1">
    <location>
        <begin position="430"/>
        <end position="440"/>
    </location>
</feature>
<name>A0A167NXQ0_CALVF</name>
<keyword evidence="3" id="KW-1185">Reference proteome</keyword>
<feature type="region of interest" description="Disordered" evidence="1">
    <location>
        <begin position="1"/>
        <end position="29"/>
    </location>
</feature>
<reference evidence="2 3" key="1">
    <citation type="journal article" date="2016" name="Mol. Biol. Evol.">
        <title>Comparative Genomics of Early-Diverging Mushroom-Forming Fungi Provides Insights into the Origins of Lignocellulose Decay Capabilities.</title>
        <authorList>
            <person name="Nagy L.G."/>
            <person name="Riley R."/>
            <person name="Tritt A."/>
            <person name="Adam C."/>
            <person name="Daum C."/>
            <person name="Floudas D."/>
            <person name="Sun H."/>
            <person name="Yadav J.S."/>
            <person name="Pangilinan J."/>
            <person name="Larsson K.H."/>
            <person name="Matsuura K."/>
            <person name="Barry K."/>
            <person name="Labutti K."/>
            <person name="Kuo R."/>
            <person name="Ohm R.A."/>
            <person name="Bhattacharya S.S."/>
            <person name="Shirouzu T."/>
            <person name="Yoshinaga Y."/>
            <person name="Martin F.M."/>
            <person name="Grigoriev I.V."/>
            <person name="Hibbett D.S."/>
        </authorList>
    </citation>
    <scope>NUCLEOTIDE SEQUENCE [LARGE SCALE GENOMIC DNA]</scope>
    <source>
        <strain evidence="2 3">TUFC12733</strain>
    </source>
</reference>
<feature type="compositionally biased region" description="Low complexity" evidence="1">
    <location>
        <begin position="107"/>
        <end position="130"/>
    </location>
</feature>
<dbReference type="Proteomes" id="UP000076738">
    <property type="component" value="Unassembled WGS sequence"/>
</dbReference>
<feature type="compositionally biased region" description="Acidic residues" evidence="1">
    <location>
        <begin position="377"/>
        <end position="394"/>
    </location>
</feature>
<feature type="region of interest" description="Disordered" evidence="1">
    <location>
        <begin position="426"/>
        <end position="458"/>
    </location>
</feature>